<dbReference type="AlphaFoldDB" id="A0AAU7KK97"/>
<keyword evidence="1" id="KW-0732">Signal</keyword>
<dbReference type="InterPro" id="IPR031304">
    <property type="entry name" value="SLT_2"/>
</dbReference>
<dbReference type="GO" id="GO:0009253">
    <property type="term" value="P:peptidoglycan catabolic process"/>
    <property type="evidence" value="ECO:0007669"/>
    <property type="project" value="TreeGrafter"/>
</dbReference>
<dbReference type="InterPro" id="IPR011970">
    <property type="entry name" value="MltB_2"/>
</dbReference>
<dbReference type="Pfam" id="PF13406">
    <property type="entry name" value="SLT_2"/>
    <property type="match status" value="1"/>
</dbReference>
<feature type="domain" description="Transglycosylase SLT" evidence="3">
    <location>
        <begin position="63"/>
        <end position="354"/>
    </location>
</feature>
<dbReference type="NCBIfam" id="TIGR02283">
    <property type="entry name" value="MltB_2"/>
    <property type="match status" value="1"/>
</dbReference>
<dbReference type="InterPro" id="IPR036366">
    <property type="entry name" value="PGBDSf"/>
</dbReference>
<evidence type="ECO:0000259" key="3">
    <source>
        <dbReference type="Pfam" id="PF13406"/>
    </source>
</evidence>
<evidence type="ECO:0000259" key="2">
    <source>
        <dbReference type="Pfam" id="PF01471"/>
    </source>
</evidence>
<dbReference type="Gene3D" id="1.10.101.10">
    <property type="entry name" value="PGBD-like superfamily/PGBD"/>
    <property type="match status" value="1"/>
</dbReference>
<dbReference type="Gene3D" id="1.10.8.350">
    <property type="entry name" value="Bacterial muramidase"/>
    <property type="match status" value="1"/>
</dbReference>
<dbReference type="PANTHER" id="PTHR30163">
    <property type="entry name" value="MEMBRANE-BOUND LYTIC MUREIN TRANSGLYCOSYLASE B"/>
    <property type="match status" value="1"/>
</dbReference>
<dbReference type="InterPro" id="IPR002477">
    <property type="entry name" value="Peptidoglycan-bd-like"/>
</dbReference>
<dbReference type="RefSeq" id="WP_348827617.1">
    <property type="nucleotide sequence ID" value="NZ_CP098827.1"/>
</dbReference>
<dbReference type="Pfam" id="PF01471">
    <property type="entry name" value="PG_binding_1"/>
    <property type="match status" value="1"/>
</dbReference>
<gene>
    <name evidence="4" type="ORF">NFG58_03750</name>
</gene>
<feature type="chain" id="PRO_5043593806" evidence="1">
    <location>
        <begin position="23"/>
        <end position="432"/>
    </location>
</feature>
<evidence type="ECO:0000313" key="4">
    <source>
        <dbReference type="EMBL" id="XBO71834.1"/>
    </source>
</evidence>
<feature type="signal peptide" evidence="1">
    <location>
        <begin position="1"/>
        <end position="22"/>
    </location>
</feature>
<dbReference type="PROSITE" id="PS51257">
    <property type="entry name" value="PROKAR_LIPOPROTEIN"/>
    <property type="match status" value="1"/>
</dbReference>
<dbReference type="GO" id="GO:0008933">
    <property type="term" value="F:peptidoglycan lytic transglycosylase activity"/>
    <property type="evidence" value="ECO:0007669"/>
    <property type="project" value="TreeGrafter"/>
</dbReference>
<dbReference type="FunFam" id="1.10.8.350:FF:000001">
    <property type="entry name" value="Lytic murein transglycosylase B"/>
    <property type="match status" value="1"/>
</dbReference>
<reference evidence="4" key="1">
    <citation type="submission" date="2022-06" db="EMBL/GenBank/DDBJ databases">
        <title>A novel DMS-producing enzyme.</title>
        <authorList>
            <person name="Zhang Y."/>
        </authorList>
    </citation>
    <scope>NUCLEOTIDE SEQUENCE</scope>
    <source>
        <strain evidence="4">RT37</strain>
    </source>
</reference>
<dbReference type="PANTHER" id="PTHR30163:SF8">
    <property type="entry name" value="LYTIC MUREIN TRANSGLYCOSYLASE"/>
    <property type="match status" value="1"/>
</dbReference>
<organism evidence="4">
    <name type="scientific">Halomonas sp. RT37</name>
    <dbReference type="NCBI Taxonomy" id="2950872"/>
    <lineage>
        <taxon>Bacteria</taxon>
        <taxon>Pseudomonadati</taxon>
        <taxon>Pseudomonadota</taxon>
        <taxon>Gammaproteobacteria</taxon>
        <taxon>Oceanospirillales</taxon>
        <taxon>Halomonadaceae</taxon>
        <taxon>Halomonas</taxon>
    </lineage>
</organism>
<dbReference type="SUPFAM" id="SSF47090">
    <property type="entry name" value="PGBD-like"/>
    <property type="match status" value="1"/>
</dbReference>
<evidence type="ECO:0000256" key="1">
    <source>
        <dbReference type="SAM" id="SignalP"/>
    </source>
</evidence>
<dbReference type="InterPro" id="IPR023346">
    <property type="entry name" value="Lysozyme-like_dom_sf"/>
</dbReference>
<dbReference type="SUPFAM" id="SSF53955">
    <property type="entry name" value="Lysozyme-like"/>
    <property type="match status" value="1"/>
</dbReference>
<name>A0AAU7KK97_9GAMM</name>
<dbReference type="CDD" id="cd13399">
    <property type="entry name" value="Slt35-like"/>
    <property type="match status" value="1"/>
</dbReference>
<dbReference type="Gene3D" id="1.10.530.10">
    <property type="match status" value="1"/>
</dbReference>
<feature type="domain" description="Peptidoglycan binding-like" evidence="2">
    <location>
        <begin position="375"/>
        <end position="430"/>
    </location>
</feature>
<dbReference type="EMBL" id="CP098827">
    <property type="protein sequence ID" value="XBO71834.1"/>
    <property type="molecule type" value="Genomic_DNA"/>
</dbReference>
<sequence length="432" mass="45683">MLTRLFPALLVVTLAGCQSTSAAPSGDAAAGTNASAGASVTASASGEASGQAAPAAATAEPQSFDQWLAGFRDQARAEGISEATLARALDGLRYRPRVIELDGSQPEFVRPIWQYLDTAVSNARVTQGRDKLAANRAAADRAEADYGVPAEVLTAIWGIESNYGQNFGDFSTLEALATLAYDGRRRDFARGELMAALEIIDAGDITPQRMKGSWAGAMGHTQFIPSSFVAYAKDGDGDGRRDIWASIPDVMASTANYLDRAGWRQGEPWGVEVQLPSGFDYAQTELDTRKSASAWAGLGVSPLGGGDLPAFDEASVITPAGARGPAFLVGPNFRAILRYNNATSYALAVASLSDRIAGRAGIEGGWPRDEQPLSRTQVKTLQSRLQALGYEVGTPDGIMGPNTRAGLRAWQRDQGLVPDGFATLNLLERLSH</sequence>
<dbReference type="InterPro" id="IPR036365">
    <property type="entry name" value="PGBD-like_sf"/>
</dbReference>
<proteinExistence type="predicted"/>
<protein>
    <submittedName>
        <fullName evidence="4">Lytic murein transglycosylase</fullName>
    </submittedName>
</protein>
<dbReference type="InterPro" id="IPR043426">
    <property type="entry name" value="MltB-like"/>
</dbReference>
<accession>A0AAU7KK97</accession>